<proteinExistence type="predicted"/>
<sequence>MAIQLEIIDGRLDSTQSIYNFETLVNSFLRTHTIIDVEYKTIERTIQQTNIKTVIQVAYITYDDNLDKTWKGIFNEISGKGYSYKELLKAFLKVTDLDISEETANALADYYDIENLARDLAKEINIDYKVDQALKELEDNE</sequence>
<evidence type="ECO:0000313" key="2">
    <source>
        <dbReference type="EMBL" id="REA80636.1"/>
    </source>
</evidence>
<organism evidence="1 3">
    <name type="scientific">Staphylococcus pseudintermedius</name>
    <dbReference type="NCBI Taxonomy" id="283734"/>
    <lineage>
        <taxon>Bacteria</taxon>
        <taxon>Bacillati</taxon>
        <taxon>Bacillota</taxon>
        <taxon>Bacilli</taxon>
        <taxon>Bacillales</taxon>
        <taxon>Staphylococcaceae</taxon>
        <taxon>Staphylococcus</taxon>
        <taxon>Staphylococcus intermedius group</taxon>
    </lineage>
</organism>
<dbReference type="OrthoDB" id="2401069at2"/>
<dbReference type="AlphaFoldDB" id="A0A317YS16"/>
<evidence type="ECO:0000313" key="4">
    <source>
        <dbReference type="Proteomes" id="UP000256409"/>
    </source>
</evidence>
<reference evidence="2" key="2">
    <citation type="journal article" date="2018" name="Vet. Microbiol.">
        <title>Methicillin-resistant staphylococci amongst veterinary personnel, personnel-owned pets, patients and the hospital environment of two small animal veterinary hospitals.</title>
        <authorList>
            <person name="Worthing K.A."/>
            <person name="Brown J."/>
            <person name="Gerber L."/>
            <person name="Abraham S."/>
            <person name="Trott D."/>
            <person name="Norris J.M."/>
        </authorList>
    </citation>
    <scope>NUCLEOTIDE SEQUENCE</scope>
    <source>
        <strain evidence="2">ST496-2</strain>
    </source>
</reference>
<protein>
    <submittedName>
        <fullName evidence="1">Uncharacterized protein</fullName>
    </submittedName>
</protein>
<evidence type="ECO:0000313" key="1">
    <source>
        <dbReference type="EMBL" id="PWZ75958.1"/>
    </source>
</evidence>
<dbReference type="EMBL" id="QQPC01000072">
    <property type="protein sequence ID" value="REA80636.1"/>
    <property type="molecule type" value="Genomic_DNA"/>
</dbReference>
<reference evidence="4" key="3">
    <citation type="journal article" date="2018" name="Vet. Microbiol.">
        <title>Molecular epidemiology of methicillin-resistant staphylococci amongst veterinary personnel, personnel-owned pets, patients and the hospital environment of two companion animal veterinary hospitals.</title>
        <authorList>
            <person name="Worthing K.A."/>
            <person name="Brown J."/>
            <person name="Gerber L."/>
            <person name="Abraham S."/>
            <person name="Trott D."/>
            <person name="Norris J.M."/>
        </authorList>
    </citation>
    <scope>NUCLEOTIDE SEQUENCE [LARGE SCALE GENOMIC DNA]</scope>
    <source>
        <strain evidence="4">ST496-2</strain>
    </source>
</reference>
<gene>
    <name evidence="1" type="ORF">DD902_04140</name>
    <name evidence="2" type="ORF">DV961_10460</name>
</gene>
<name>A0A317YS16_STAPS</name>
<comment type="caution">
    <text evidence="1">The sequence shown here is derived from an EMBL/GenBank/DDBJ whole genome shotgun (WGS) entry which is preliminary data.</text>
</comment>
<accession>A0A317YS16</accession>
<evidence type="ECO:0000313" key="3">
    <source>
        <dbReference type="Proteomes" id="UP000246800"/>
    </source>
</evidence>
<dbReference type="EMBL" id="QEIT01000020">
    <property type="protein sequence ID" value="PWZ75958.1"/>
    <property type="molecule type" value="Genomic_DNA"/>
</dbReference>
<dbReference type="RefSeq" id="WP_110178571.1">
    <property type="nucleotide sequence ID" value="NZ_BAAFHQ010000006.1"/>
</dbReference>
<reference evidence="1 3" key="1">
    <citation type="journal article" date="2018" name="Vet. Microbiol.">
        <title>Clonal diversity and geographic distribution of methicillin-resistant Staphylococcus pseudintermedius from Australian animals: Discovery of novel sequence types.</title>
        <authorList>
            <person name="Worthing K.A."/>
            <person name="Abraham S."/>
            <person name="Coombs G.W."/>
            <person name="Pang S."/>
            <person name="Saputra S."/>
            <person name="Jordan D."/>
            <person name="Trott D.J."/>
            <person name="Norris J.M."/>
        </authorList>
    </citation>
    <scope>NUCLEOTIDE SEQUENCE [LARGE SCALE GENOMIC DNA]</scope>
    <source>
        <strain evidence="1 3">ST525 1</strain>
    </source>
</reference>
<dbReference type="Proteomes" id="UP000246800">
    <property type="component" value="Unassembled WGS sequence"/>
</dbReference>
<dbReference type="Proteomes" id="UP000256409">
    <property type="component" value="Unassembled WGS sequence"/>
</dbReference>